<proteinExistence type="predicted"/>
<sequence>MQEGETTVLALKMESLMRKRMRTRRKASGLVRGLLRYLPNLPHQYSTSAISDATVRIN</sequence>
<dbReference type="EMBL" id="FCOK02000041">
    <property type="protein sequence ID" value="SAL51768.1"/>
    <property type="molecule type" value="Genomic_DNA"/>
</dbReference>
<reference evidence="1 2" key="1">
    <citation type="submission" date="2016-01" db="EMBL/GenBank/DDBJ databases">
        <authorList>
            <person name="Oliw E.H."/>
        </authorList>
    </citation>
    <scope>NUCLEOTIDE SEQUENCE [LARGE SCALE GENOMIC DNA]</scope>
    <source>
        <strain evidence="1">LMG 27134</strain>
    </source>
</reference>
<organism evidence="1 2">
    <name type="scientific">Caballeronia udeis</name>
    <dbReference type="NCBI Taxonomy" id="1232866"/>
    <lineage>
        <taxon>Bacteria</taxon>
        <taxon>Pseudomonadati</taxon>
        <taxon>Pseudomonadota</taxon>
        <taxon>Betaproteobacteria</taxon>
        <taxon>Burkholderiales</taxon>
        <taxon>Burkholderiaceae</taxon>
        <taxon>Caballeronia</taxon>
    </lineage>
</organism>
<dbReference type="Proteomes" id="UP000054683">
    <property type="component" value="Unassembled WGS sequence"/>
</dbReference>
<accession>A0A158I597</accession>
<evidence type="ECO:0000313" key="2">
    <source>
        <dbReference type="Proteomes" id="UP000054683"/>
    </source>
</evidence>
<dbReference type="AlphaFoldDB" id="A0A158I597"/>
<gene>
    <name evidence="1" type="ORF">AWB69_05323</name>
</gene>
<protein>
    <submittedName>
        <fullName evidence="1">Uncharacterized protein</fullName>
    </submittedName>
</protein>
<name>A0A158I597_9BURK</name>
<evidence type="ECO:0000313" key="1">
    <source>
        <dbReference type="EMBL" id="SAL51768.1"/>
    </source>
</evidence>